<comment type="similarity">
    <text evidence="5 6">Belongs to the imidazoleglycerol-phosphate dehydratase family.</text>
</comment>
<dbReference type="InterPro" id="IPR020568">
    <property type="entry name" value="Ribosomal_Su5_D2-typ_SF"/>
</dbReference>
<dbReference type="EMBL" id="JBHSFW010000001">
    <property type="protein sequence ID" value="MFC4617627.1"/>
    <property type="molecule type" value="Genomic_DNA"/>
</dbReference>
<keyword evidence="4 5" id="KW-0456">Lyase</keyword>
<protein>
    <recommendedName>
        <fullName evidence="5 6">Imidazoleglycerol-phosphate dehydratase</fullName>
        <shortName evidence="5">IGPD</shortName>
        <ecNumber evidence="5 6">4.2.1.19</ecNumber>
    </recommendedName>
</protein>
<dbReference type="Gene3D" id="3.30.230.40">
    <property type="entry name" value="Imidazole glycerol phosphate dehydratase, domain 1"/>
    <property type="match status" value="2"/>
</dbReference>
<evidence type="ECO:0000313" key="7">
    <source>
        <dbReference type="EMBL" id="MFC4617627.1"/>
    </source>
</evidence>
<dbReference type="PANTHER" id="PTHR23133:SF2">
    <property type="entry name" value="IMIDAZOLEGLYCEROL-PHOSPHATE DEHYDRATASE"/>
    <property type="match status" value="1"/>
</dbReference>
<dbReference type="RefSeq" id="WP_376844660.1">
    <property type="nucleotide sequence ID" value="NZ_JBHSFW010000001.1"/>
</dbReference>
<dbReference type="PANTHER" id="PTHR23133">
    <property type="entry name" value="IMIDAZOLEGLYCEROL-PHOSPHATE DEHYDRATASE HIS7"/>
    <property type="match status" value="1"/>
</dbReference>
<dbReference type="NCBIfam" id="NF002114">
    <property type="entry name" value="PRK00951.2-4"/>
    <property type="match status" value="1"/>
</dbReference>
<name>A0ABV9GI31_9BACL</name>
<dbReference type="InterPro" id="IPR038494">
    <property type="entry name" value="IGPD_sf"/>
</dbReference>
<comment type="catalytic activity">
    <reaction evidence="5 6">
        <text>D-erythro-1-(imidazol-4-yl)glycerol 3-phosphate = 3-(imidazol-4-yl)-2-oxopropyl phosphate + H2O</text>
        <dbReference type="Rhea" id="RHEA:11040"/>
        <dbReference type="ChEBI" id="CHEBI:15377"/>
        <dbReference type="ChEBI" id="CHEBI:57766"/>
        <dbReference type="ChEBI" id="CHEBI:58278"/>
        <dbReference type="EC" id="4.2.1.19"/>
    </reaction>
</comment>
<dbReference type="Pfam" id="PF00475">
    <property type="entry name" value="IGPD"/>
    <property type="match status" value="1"/>
</dbReference>
<dbReference type="PROSITE" id="PS00954">
    <property type="entry name" value="IGP_DEHYDRATASE_1"/>
    <property type="match status" value="1"/>
</dbReference>
<evidence type="ECO:0000256" key="6">
    <source>
        <dbReference type="RuleBase" id="RU000599"/>
    </source>
</evidence>
<dbReference type="NCBIfam" id="NF002111">
    <property type="entry name" value="PRK00951.2-1"/>
    <property type="match status" value="1"/>
</dbReference>
<dbReference type="EC" id="4.2.1.19" evidence="5 6"/>
<dbReference type="CDD" id="cd07914">
    <property type="entry name" value="IGPD"/>
    <property type="match status" value="1"/>
</dbReference>
<keyword evidence="5" id="KW-0963">Cytoplasm</keyword>
<sequence length="196" mass="21575">MTKRSFTVNRQTLETQIELSIALDGEGNHSIDTPVPFLSHMLAAFTGHGLFDLSVQAKGDTEIDDHHTTEDIGICLGKAICGALGDKQGVRRFGTAFVPMDDALAQVTIDLGNRPYFVFQAAFPKEKVGSFDTELVREFFEKLAMEARMNLHIILHYGANTHHMIEAIFKAFSRALDEATALDPRVKGIPSTKGVL</sequence>
<evidence type="ECO:0000313" key="8">
    <source>
        <dbReference type="Proteomes" id="UP001596022"/>
    </source>
</evidence>
<evidence type="ECO:0000256" key="2">
    <source>
        <dbReference type="ARBA" id="ARBA00022605"/>
    </source>
</evidence>
<comment type="caution">
    <text evidence="7">The sequence shown here is derived from an EMBL/GenBank/DDBJ whole genome shotgun (WGS) entry which is preliminary data.</text>
</comment>
<accession>A0ABV9GI31</accession>
<keyword evidence="3 5" id="KW-0368">Histidine biosynthesis</keyword>
<evidence type="ECO:0000256" key="5">
    <source>
        <dbReference type="HAMAP-Rule" id="MF_00076"/>
    </source>
</evidence>
<reference evidence="8" key="1">
    <citation type="journal article" date="2019" name="Int. J. Syst. Evol. Microbiol.">
        <title>The Global Catalogue of Microorganisms (GCM) 10K type strain sequencing project: providing services to taxonomists for standard genome sequencing and annotation.</title>
        <authorList>
            <consortium name="The Broad Institute Genomics Platform"/>
            <consortium name="The Broad Institute Genome Sequencing Center for Infectious Disease"/>
            <person name="Wu L."/>
            <person name="Ma J."/>
        </authorList>
    </citation>
    <scope>NUCLEOTIDE SEQUENCE [LARGE SCALE GENOMIC DNA]</scope>
    <source>
        <strain evidence="8">CGMCC 1.16306</strain>
    </source>
</reference>
<dbReference type="InterPro" id="IPR000807">
    <property type="entry name" value="ImidazoleglycerolP_deHydtase"/>
</dbReference>
<dbReference type="SUPFAM" id="SSF54211">
    <property type="entry name" value="Ribosomal protein S5 domain 2-like"/>
    <property type="match status" value="2"/>
</dbReference>
<comment type="subcellular location">
    <subcellularLocation>
        <location evidence="5 6">Cytoplasm</location>
    </subcellularLocation>
</comment>
<dbReference type="Proteomes" id="UP001596022">
    <property type="component" value="Unassembled WGS sequence"/>
</dbReference>
<dbReference type="NCBIfam" id="NF002115">
    <property type="entry name" value="PRK00951.2-5"/>
    <property type="match status" value="1"/>
</dbReference>
<dbReference type="GO" id="GO:0004424">
    <property type="term" value="F:imidazoleglycerol-phosphate dehydratase activity"/>
    <property type="evidence" value="ECO:0007669"/>
    <property type="project" value="UniProtKB-EC"/>
</dbReference>
<dbReference type="PROSITE" id="PS00955">
    <property type="entry name" value="IGP_DEHYDRATASE_2"/>
    <property type="match status" value="1"/>
</dbReference>
<evidence type="ECO:0000256" key="4">
    <source>
        <dbReference type="ARBA" id="ARBA00023239"/>
    </source>
</evidence>
<keyword evidence="2 5" id="KW-0028">Amino-acid biosynthesis</keyword>
<keyword evidence="8" id="KW-1185">Reference proteome</keyword>
<dbReference type="InterPro" id="IPR020565">
    <property type="entry name" value="ImidazoleglycerP_deHydtase_CS"/>
</dbReference>
<comment type="pathway">
    <text evidence="1 5 6">Amino-acid biosynthesis; L-histidine biosynthesis; L-histidine from 5-phospho-alpha-D-ribose 1-diphosphate: step 6/9.</text>
</comment>
<organism evidence="7 8">
    <name type="scientific">Camelliibacillus cellulosilyticus</name>
    <dbReference type="NCBI Taxonomy" id="2174486"/>
    <lineage>
        <taxon>Bacteria</taxon>
        <taxon>Bacillati</taxon>
        <taxon>Bacillota</taxon>
        <taxon>Bacilli</taxon>
        <taxon>Bacillales</taxon>
        <taxon>Sporolactobacillaceae</taxon>
        <taxon>Camelliibacillus</taxon>
    </lineage>
</organism>
<gene>
    <name evidence="5 7" type="primary">hisB</name>
    <name evidence="7" type="ORF">ACFO4N_02665</name>
</gene>
<dbReference type="HAMAP" id="MF_00076">
    <property type="entry name" value="HisB"/>
    <property type="match status" value="1"/>
</dbReference>
<evidence type="ECO:0000256" key="3">
    <source>
        <dbReference type="ARBA" id="ARBA00023102"/>
    </source>
</evidence>
<evidence type="ECO:0000256" key="1">
    <source>
        <dbReference type="ARBA" id="ARBA00005047"/>
    </source>
</evidence>
<proteinExistence type="inferred from homology"/>